<evidence type="ECO:0000313" key="2">
    <source>
        <dbReference type="Proteomes" id="UP001189663"/>
    </source>
</evidence>
<accession>A0ABC8Q806</accession>
<sequence>MDPRIRNPCWRDLGATVEVGDLPVKQNIWIDYADSPISAADAARQIPAECLASPIPPIPAGDTVSATPTVLILPGWQNSGAEHWQSRWERLHGDRRVEQRDWFAPKRADWVAALEAEVSAAPGDVILVAHSLGCVLTAHWAATSARAVRVRGALLVAPPQLDRADMPPELADFRPIPQQRLPFPAVLVFSTDDPFSDAAWSHSQAETWGAEPVNLGARGHINAESGLGDWPEARAIVAKWMKDLI</sequence>
<keyword evidence="2" id="KW-1185">Reference proteome</keyword>
<protein>
    <recommendedName>
        <fullName evidence="3">Alpha/beta hydrolase</fullName>
    </recommendedName>
</protein>
<comment type="caution">
    <text evidence="1">The sequence shown here is derived from an EMBL/GenBank/DDBJ whole genome shotgun (WGS) entry which is preliminary data.</text>
</comment>
<evidence type="ECO:0000313" key="1">
    <source>
        <dbReference type="EMBL" id="CAJ0781131.1"/>
    </source>
</evidence>
<dbReference type="SUPFAM" id="SSF53474">
    <property type="entry name" value="alpha/beta-Hydrolases"/>
    <property type="match status" value="1"/>
</dbReference>
<reference evidence="1 2" key="1">
    <citation type="submission" date="2023-07" db="EMBL/GenBank/DDBJ databases">
        <authorList>
            <person name="Peeters C."/>
        </authorList>
    </citation>
    <scope>NUCLEOTIDE SEQUENCE [LARGE SCALE GENOMIC DNA]</scope>
    <source>
        <strain evidence="1 2">LMG 18096</strain>
    </source>
</reference>
<dbReference type="Pfam" id="PF06821">
    <property type="entry name" value="Ser_hydrolase"/>
    <property type="match status" value="1"/>
</dbReference>
<organism evidence="1 2">
    <name type="scientific">Ralstonia holmesii</name>
    <dbReference type="NCBI Taxonomy" id="3058602"/>
    <lineage>
        <taxon>Bacteria</taxon>
        <taxon>Pseudomonadati</taxon>
        <taxon>Pseudomonadota</taxon>
        <taxon>Betaproteobacteria</taxon>
        <taxon>Burkholderiales</taxon>
        <taxon>Burkholderiaceae</taxon>
        <taxon>Ralstonia</taxon>
    </lineage>
</organism>
<dbReference type="InterPro" id="IPR010662">
    <property type="entry name" value="RBBP9/YdeN"/>
</dbReference>
<dbReference type="InterPro" id="IPR029058">
    <property type="entry name" value="AB_hydrolase_fold"/>
</dbReference>
<dbReference type="AlphaFoldDB" id="A0ABC8Q806"/>
<evidence type="ECO:0008006" key="3">
    <source>
        <dbReference type="Google" id="ProtNLM"/>
    </source>
</evidence>
<name>A0ABC8Q806_9RALS</name>
<dbReference type="Proteomes" id="UP001189663">
    <property type="component" value="Unassembled WGS sequence"/>
</dbReference>
<gene>
    <name evidence="1" type="ORF">LMG18096_01129</name>
</gene>
<dbReference type="Gene3D" id="3.40.50.1820">
    <property type="entry name" value="alpha/beta hydrolase"/>
    <property type="match status" value="1"/>
</dbReference>
<dbReference type="EMBL" id="CATZAT010000001">
    <property type="protein sequence ID" value="CAJ0781131.1"/>
    <property type="molecule type" value="Genomic_DNA"/>
</dbReference>
<proteinExistence type="predicted"/>